<reference evidence="1 2" key="1">
    <citation type="submission" date="2020-07" db="EMBL/GenBank/DDBJ databases">
        <title>Sequencing the genomes of 1000 actinobacteria strains.</title>
        <authorList>
            <person name="Klenk H.-P."/>
        </authorList>
    </citation>
    <scope>NUCLEOTIDE SEQUENCE [LARGE SCALE GENOMIC DNA]</scope>
    <source>
        <strain evidence="1 2">DSM 21349</strain>
    </source>
</reference>
<protein>
    <submittedName>
        <fullName evidence="1">Uncharacterized protein</fullName>
    </submittedName>
</protein>
<gene>
    <name evidence="1" type="ORF">FB382_000814</name>
</gene>
<accession>A0A7W3IXN2</accession>
<dbReference type="RefSeq" id="WP_182537023.1">
    <property type="nucleotide sequence ID" value="NZ_JACGXA010000001.1"/>
</dbReference>
<dbReference type="Proteomes" id="UP000580910">
    <property type="component" value="Unassembled WGS sequence"/>
</dbReference>
<sequence>MTCDLCGLTPTDEVQHRQWHGDLTASQRLGAAARGTYTCDRCFAQVKRAHRDAHTHWHAVLIELARAVDRSHHTRA</sequence>
<evidence type="ECO:0000313" key="1">
    <source>
        <dbReference type="EMBL" id="MBA8802523.1"/>
    </source>
</evidence>
<dbReference type="EMBL" id="JACGXA010000001">
    <property type="protein sequence ID" value="MBA8802523.1"/>
    <property type="molecule type" value="Genomic_DNA"/>
</dbReference>
<name>A0A7W3IXN2_9ACTN</name>
<proteinExistence type="predicted"/>
<evidence type="ECO:0000313" key="2">
    <source>
        <dbReference type="Proteomes" id="UP000580910"/>
    </source>
</evidence>
<organism evidence="1 2">
    <name type="scientific">Nocardioides ginsengisegetis</name>
    <dbReference type="NCBI Taxonomy" id="661491"/>
    <lineage>
        <taxon>Bacteria</taxon>
        <taxon>Bacillati</taxon>
        <taxon>Actinomycetota</taxon>
        <taxon>Actinomycetes</taxon>
        <taxon>Propionibacteriales</taxon>
        <taxon>Nocardioidaceae</taxon>
        <taxon>Nocardioides</taxon>
    </lineage>
</organism>
<keyword evidence="2" id="KW-1185">Reference proteome</keyword>
<comment type="caution">
    <text evidence="1">The sequence shown here is derived from an EMBL/GenBank/DDBJ whole genome shotgun (WGS) entry which is preliminary data.</text>
</comment>
<dbReference type="AlphaFoldDB" id="A0A7W3IXN2"/>